<accession>A0ABP0DES5</accession>
<feature type="transmembrane region" description="Helical" evidence="12">
    <location>
        <begin position="279"/>
        <end position="299"/>
    </location>
</feature>
<dbReference type="Pfam" id="PF03901">
    <property type="entry name" value="Glyco_transf_22"/>
    <property type="match status" value="1"/>
</dbReference>
<evidence type="ECO:0000256" key="2">
    <source>
        <dbReference type="ARBA" id="ARBA00004687"/>
    </source>
</evidence>
<comment type="function">
    <text evidence="11">Mannosyltransferase involved in glycosylphosphatidylinositol-anchor biosynthesis. Transfers the third mannose to Man2-GlcN-acyl-PI during GPI precursor assembly.</text>
</comment>
<evidence type="ECO:0000313" key="15">
    <source>
        <dbReference type="Proteomes" id="UP001642501"/>
    </source>
</evidence>
<evidence type="ECO:0000313" key="14">
    <source>
        <dbReference type="EMBL" id="CAK7265645.1"/>
    </source>
</evidence>
<evidence type="ECO:0000256" key="11">
    <source>
        <dbReference type="ARBA" id="ARBA00024708"/>
    </source>
</evidence>
<evidence type="ECO:0000256" key="12">
    <source>
        <dbReference type="RuleBase" id="RU363075"/>
    </source>
</evidence>
<proteinExistence type="inferred from homology"/>
<dbReference type="Proteomes" id="UP001642501">
    <property type="component" value="Unassembled WGS sequence"/>
</dbReference>
<evidence type="ECO:0000256" key="10">
    <source>
        <dbReference type="ARBA" id="ARBA00023136"/>
    </source>
</evidence>
<feature type="transmembrane region" description="Helical" evidence="12">
    <location>
        <begin position="412"/>
        <end position="428"/>
    </location>
</feature>
<dbReference type="InterPro" id="IPR005599">
    <property type="entry name" value="GPI_mannosylTrfase"/>
</dbReference>
<keyword evidence="7 12" id="KW-0812">Transmembrane</keyword>
<feature type="transmembrane region" description="Helical" evidence="12">
    <location>
        <begin position="434"/>
        <end position="454"/>
    </location>
</feature>
<dbReference type="EC" id="2.4.1.-" evidence="12"/>
<feature type="transmembrane region" description="Helical" evidence="12">
    <location>
        <begin position="482"/>
        <end position="500"/>
    </location>
</feature>
<evidence type="ECO:0000256" key="6">
    <source>
        <dbReference type="ARBA" id="ARBA00022679"/>
    </source>
</evidence>
<keyword evidence="10 12" id="KW-0472">Membrane</keyword>
<keyword evidence="5 12" id="KW-0328">Glycosyltransferase</keyword>
<evidence type="ECO:0000256" key="4">
    <source>
        <dbReference type="ARBA" id="ARBA00022502"/>
    </source>
</evidence>
<comment type="pathway">
    <text evidence="2">Glycolipid biosynthesis; glycosylphosphatidylinositol-anchor biosynthesis.</text>
</comment>
<sequence>MTTPTPPGSMDPAQPVAKRAPVIPSKEQLEANYRYAAAAAAGTLHREVVDAQATDVMSTVLALRWVASFAVRTFFQPDEYFQALEPAWQLAHGPASGAWLTWEWKHQLRSSLHPVLFAFVYAAVEGLLGVMHVVGPLRTYVLVAAPGLVQASFTGLTDYYTWRLASILYGRGHNAAWAALWLAVASPWQLYCGARTFSNGLETTLTVAALAYWPWQLLDGIDSKSPSSSSWNALLTNADTRRLRLSLVLAATAVVLRPTNVLIWLALLTITVTRLTLDGPVTIGVSSFLGATVICRLAAEALGCGGLVLGVSAVSDRLFYGAWTFPAYTFLDMNLTQDVAVFYGSNPWHYYLSQGLPLLTTTALPFVLYGLYASLNERVLVKKEAQEASVATVKAADDTAVDPVRCTNACKALCFTVVTTVSALSLVAHKEVRFLYPLLPILLVLAAPHVAAFYSQVTTKKTGVTRTGAESLQAVSLRHKKLLALSLAANVLLAGYLSFFHQSAPLQVVAFLRSEYERIHHDWLEMPASALPSYDVYPDSFFKTQTTTSSSDGDGDELFALFLTPCHSTPWRSHFVYPGLRVRALTCEPPLATAPLSPERAAYRDEADRFYDDPTHFLSAEMWPVLADKGTRGGEVPRYIVGWEGIEEILNGYFVSDGGGGLGVQTPLRRVWVGWNGLFNDDRRRAGSLVVWDTGVFSNASHPDAERTYDEMWAPQKLI</sequence>
<keyword evidence="9 12" id="KW-1133">Transmembrane helix</keyword>
<feature type="transmembrane region" description="Helical" evidence="12">
    <location>
        <begin position="245"/>
        <end position="267"/>
    </location>
</feature>
<dbReference type="EMBL" id="CAWUOM010000018">
    <property type="protein sequence ID" value="CAK7265645.1"/>
    <property type="molecule type" value="Genomic_DNA"/>
</dbReference>
<dbReference type="PANTHER" id="PTHR22760">
    <property type="entry name" value="GLYCOSYLTRANSFERASE"/>
    <property type="match status" value="1"/>
</dbReference>
<evidence type="ECO:0000256" key="5">
    <source>
        <dbReference type="ARBA" id="ARBA00022676"/>
    </source>
</evidence>
<feature type="region of interest" description="Disordered" evidence="13">
    <location>
        <begin position="1"/>
        <end position="20"/>
    </location>
</feature>
<feature type="transmembrane region" description="Helical" evidence="12">
    <location>
        <begin position="115"/>
        <end position="134"/>
    </location>
</feature>
<evidence type="ECO:0000256" key="7">
    <source>
        <dbReference type="ARBA" id="ARBA00022692"/>
    </source>
</evidence>
<keyword evidence="6" id="KW-0808">Transferase</keyword>
<feature type="transmembrane region" description="Helical" evidence="12">
    <location>
        <begin position="306"/>
        <end position="328"/>
    </location>
</feature>
<evidence type="ECO:0000256" key="3">
    <source>
        <dbReference type="ARBA" id="ARBA00006065"/>
    </source>
</evidence>
<evidence type="ECO:0000256" key="1">
    <source>
        <dbReference type="ARBA" id="ARBA00004477"/>
    </source>
</evidence>
<gene>
    <name evidence="14" type="primary">GPI10</name>
    <name evidence="14" type="ORF">SEPCBS57363_001688</name>
</gene>
<comment type="subcellular location">
    <subcellularLocation>
        <location evidence="1 12">Endoplasmic reticulum membrane</location>
        <topology evidence="1 12">Multi-pass membrane protein</topology>
    </subcellularLocation>
</comment>
<keyword evidence="15" id="KW-1185">Reference proteome</keyword>
<organism evidence="14 15">
    <name type="scientific">Sporothrix epigloea</name>
    <dbReference type="NCBI Taxonomy" id="1892477"/>
    <lineage>
        <taxon>Eukaryota</taxon>
        <taxon>Fungi</taxon>
        <taxon>Dikarya</taxon>
        <taxon>Ascomycota</taxon>
        <taxon>Pezizomycotina</taxon>
        <taxon>Sordariomycetes</taxon>
        <taxon>Sordariomycetidae</taxon>
        <taxon>Ophiostomatales</taxon>
        <taxon>Ophiostomataceae</taxon>
        <taxon>Sporothrix</taxon>
    </lineage>
</organism>
<evidence type="ECO:0000256" key="13">
    <source>
        <dbReference type="SAM" id="MobiDB-lite"/>
    </source>
</evidence>
<evidence type="ECO:0000256" key="9">
    <source>
        <dbReference type="ARBA" id="ARBA00022989"/>
    </source>
</evidence>
<name>A0ABP0DES5_9PEZI</name>
<keyword evidence="4" id="KW-0337">GPI-anchor biosynthesis</keyword>
<reference evidence="14 15" key="1">
    <citation type="submission" date="2024-01" db="EMBL/GenBank/DDBJ databases">
        <authorList>
            <person name="Allen C."/>
            <person name="Tagirdzhanova G."/>
        </authorList>
    </citation>
    <scope>NUCLEOTIDE SEQUENCE [LARGE SCALE GENOMIC DNA]</scope>
    <source>
        <strain evidence="14 15">CBS 573.63</strain>
    </source>
</reference>
<comment type="similarity">
    <text evidence="3">Belongs to the glycosyltransferase 22 family. PIGB subfamily.</text>
</comment>
<evidence type="ECO:0000256" key="8">
    <source>
        <dbReference type="ARBA" id="ARBA00022824"/>
    </source>
</evidence>
<dbReference type="PANTHER" id="PTHR22760:SF4">
    <property type="entry name" value="GPI MANNOSYLTRANSFERASE 3"/>
    <property type="match status" value="1"/>
</dbReference>
<comment type="caution">
    <text evidence="14">The sequence shown here is derived from an EMBL/GenBank/DDBJ whole genome shotgun (WGS) entry which is preliminary data.</text>
</comment>
<protein>
    <recommendedName>
        <fullName evidence="12">Mannosyltransferase</fullName>
        <ecNumber evidence="12">2.4.1.-</ecNumber>
    </recommendedName>
</protein>
<keyword evidence="8 12" id="KW-0256">Endoplasmic reticulum</keyword>
<feature type="transmembrane region" description="Helical" evidence="12">
    <location>
        <begin position="348"/>
        <end position="372"/>
    </location>
</feature>